<reference evidence="2" key="1">
    <citation type="submission" date="2021-02" db="EMBL/GenBank/DDBJ databases">
        <title>First Annotated Genome of the Yellow-green Alga Tribonema minus.</title>
        <authorList>
            <person name="Mahan K.M."/>
        </authorList>
    </citation>
    <scope>NUCLEOTIDE SEQUENCE</scope>
    <source>
        <strain evidence="2">UTEX B ZZ1240</strain>
    </source>
</reference>
<feature type="compositionally biased region" description="Low complexity" evidence="1">
    <location>
        <begin position="39"/>
        <end position="54"/>
    </location>
</feature>
<feature type="compositionally biased region" description="Gly residues" evidence="1">
    <location>
        <begin position="842"/>
        <end position="854"/>
    </location>
</feature>
<feature type="compositionally biased region" description="Polar residues" evidence="1">
    <location>
        <begin position="519"/>
        <end position="531"/>
    </location>
</feature>
<feature type="region of interest" description="Disordered" evidence="1">
    <location>
        <begin position="475"/>
        <end position="494"/>
    </location>
</feature>
<feature type="non-terminal residue" evidence="2">
    <location>
        <position position="1012"/>
    </location>
</feature>
<evidence type="ECO:0000313" key="2">
    <source>
        <dbReference type="EMBL" id="KAG5179688.1"/>
    </source>
</evidence>
<organism evidence="2 3">
    <name type="scientific">Tribonema minus</name>
    <dbReference type="NCBI Taxonomy" id="303371"/>
    <lineage>
        <taxon>Eukaryota</taxon>
        <taxon>Sar</taxon>
        <taxon>Stramenopiles</taxon>
        <taxon>Ochrophyta</taxon>
        <taxon>PX clade</taxon>
        <taxon>Xanthophyceae</taxon>
        <taxon>Tribonematales</taxon>
        <taxon>Tribonemataceae</taxon>
        <taxon>Tribonema</taxon>
    </lineage>
</organism>
<feature type="region of interest" description="Disordered" evidence="1">
    <location>
        <begin position="842"/>
        <end position="874"/>
    </location>
</feature>
<accession>A0A835YZZ0</accession>
<comment type="caution">
    <text evidence="2">The sequence shown here is derived from an EMBL/GenBank/DDBJ whole genome shotgun (WGS) entry which is preliminary data.</text>
</comment>
<feature type="region of interest" description="Disordered" evidence="1">
    <location>
        <begin position="147"/>
        <end position="176"/>
    </location>
</feature>
<gene>
    <name evidence="2" type="ORF">JKP88DRAFT_326424</name>
</gene>
<evidence type="ECO:0000313" key="3">
    <source>
        <dbReference type="Proteomes" id="UP000664859"/>
    </source>
</evidence>
<dbReference type="Proteomes" id="UP000664859">
    <property type="component" value="Unassembled WGS sequence"/>
</dbReference>
<feature type="compositionally biased region" description="Gly residues" evidence="1">
    <location>
        <begin position="554"/>
        <end position="582"/>
    </location>
</feature>
<feature type="region of interest" description="Disordered" evidence="1">
    <location>
        <begin position="508"/>
        <end position="585"/>
    </location>
</feature>
<feature type="compositionally biased region" description="Low complexity" evidence="1">
    <location>
        <begin position="88"/>
        <end position="109"/>
    </location>
</feature>
<protein>
    <submittedName>
        <fullName evidence="2">Uncharacterized protein</fullName>
    </submittedName>
</protein>
<keyword evidence="3" id="KW-1185">Reference proteome</keyword>
<feature type="compositionally biased region" description="Low complexity" evidence="1">
    <location>
        <begin position="855"/>
        <end position="871"/>
    </location>
</feature>
<name>A0A835YZZ0_9STRA</name>
<feature type="region of interest" description="Disordered" evidence="1">
    <location>
        <begin position="361"/>
        <end position="394"/>
    </location>
</feature>
<evidence type="ECO:0000256" key="1">
    <source>
        <dbReference type="SAM" id="MobiDB-lite"/>
    </source>
</evidence>
<proteinExistence type="predicted"/>
<dbReference type="AlphaFoldDB" id="A0A835YZZ0"/>
<feature type="region of interest" description="Disordered" evidence="1">
    <location>
        <begin position="1"/>
        <end position="111"/>
    </location>
</feature>
<dbReference type="EMBL" id="JAFCMP010000446">
    <property type="protein sequence ID" value="KAG5179688.1"/>
    <property type="molecule type" value="Genomic_DNA"/>
</dbReference>
<sequence length="1012" mass="105668">MNRERQQHTRMSSAQGASPLLGQLSAERNAKSTARGVTSSLSAGHGSSAAPAVADIPLQPVSQGREPVDVVEPPAMPQQDVATYQGRAPSATQPSSAASDSQSPAAAPAGPFIASDDLGLAAEASSSGDNSSACGFAVGTDIINTPRRGPASARSAGGGSVHGFSGLSENHAPPPARAALGTRLEAAQEEFAVEGRNELREFNRRLDHAKWFGEENKTRAKGAERLAELVQEEVYQHVIPHVQQLQQRLEEVAQGAASNAQTATDGIISLTARVDALTACVDGLREARATRFYTPASALQTPAHAELSEHNLRALGGGSAGPSRRAVDVRSLLSSHTVSETLPPRPPALLAAQLPSPARSAMGAPAQALSGRAPPSSLAATVPAHAPLPQPDRYRSMLAEPEPQVALCGAELNLVSQRSGALDVLKPDARAQLDGAARQASQSRTYARAQAQLTQVHLEERTKAQALAAVAQREHDRAQREIAERRQQDMQRHWQEEMDARAALPQGAMDAREHAPDAQQRTLDQAPSQTRADADSDADSYSVASYMRSSHAGGARGGGGGSGGGGGGGGGSGGGGGGGGGDSNADSSGAAGALTGAATPAAAAARVASTKDMSGFDEEGYALMRFSVTLDEKQYVKTKVDTDSVTALTLLKRQLPAKFKAAATALRQKKLWPNLLNADDFGCEWFEQAVYGICNCIATGGGNHRRLAQLQRQALAWVEQGNALAPPKRDGALLEWLFHRIATFLEIEEPTTIAANLMSWSLRGGLSLKDFIIEFADAKTIATSLDPSLDVIVLSALLQLLRRHYPNLSALFNPISEAPGRRTQTSCWQSLPRRLPAGFGSGSGGVGGGGGGAGKQLSSGRPGRDGGAAAALSKEQRVAEQVQQRLRAQTAYAIYEFHTAPWGRACFNCGSPDHGFISGAGERRLSRGDNGACTGGRRLSCGEHSFCGGATCRHVCSSCATTRCDGSSARRRRAARGAFFCCDGAGERRTRSSSATERCGTSGARGTILSAC</sequence>